<name>A0A9X2XBD6_9HYPH</name>
<dbReference type="RefSeq" id="WP_261517214.1">
    <property type="nucleotide sequence ID" value="NZ_JAODNV010000035.1"/>
</dbReference>
<reference evidence="5" key="1">
    <citation type="submission" date="2022-08" db="EMBL/GenBank/DDBJ databases">
        <title>Chelativorans sichuanense sp. nov., a paraffin oil-degrading bacterium isolated from a mixture of oil-based drill cuttings and paddy soil.</title>
        <authorList>
            <person name="Yu J."/>
            <person name="Liu H."/>
            <person name="Chen Q."/>
        </authorList>
    </citation>
    <scope>NUCLEOTIDE SEQUENCE</scope>
    <source>
        <strain evidence="5">SCAU 2101</strain>
    </source>
</reference>
<feature type="domain" description="Glycosyl transferase family 1" evidence="3">
    <location>
        <begin position="188"/>
        <end position="336"/>
    </location>
</feature>
<dbReference type="PANTHER" id="PTHR12526:SF510">
    <property type="entry name" value="D-INOSITOL 3-PHOSPHATE GLYCOSYLTRANSFERASE"/>
    <property type="match status" value="1"/>
</dbReference>
<comment type="caution">
    <text evidence="5">The sequence shown here is derived from an EMBL/GenBank/DDBJ whole genome shotgun (WGS) entry which is preliminary data.</text>
</comment>
<dbReference type="InterPro" id="IPR001296">
    <property type="entry name" value="Glyco_trans_1"/>
</dbReference>
<sequence>MVARIAIFVPSLRGGGAERVMVTLANGFAERGHRVDLVLVQAEGPYLPEVCSAVRIVNLNKGRVLATLVPLARYLRRERPHAMLSALNHANIIAILARKVSGAPTRMVVSEHNSLTSLQETRAGRRMLRLMRRFYPLADGVVAVSRAMAAELHEQLDIPLDRISAIPNPVDIDAIRAQARSVPDHPWLKSDQPPVILAVGRLEPQKDYPTLLEAFARVRKNNDARLVILGEGSLRAELEERIHHLELQDVVDMPGFQPNPFGWMGACSVYVLSSRYEGLPTSLVQAMACGAKIVSTDCPTGPAEILEDGKWGRLVPVGDANALSHAIAESLQSKPLAVTERAQHFSASRAIDQYLDILTAC</sequence>
<keyword evidence="6" id="KW-1185">Reference proteome</keyword>
<keyword evidence="2" id="KW-0808">Transferase</keyword>
<feature type="domain" description="Glycosyltransferase subfamily 4-like N-terminal" evidence="4">
    <location>
        <begin position="15"/>
        <end position="173"/>
    </location>
</feature>
<dbReference type="Pfam" id="PF00534">
    <property type="entry name" value="Glycos_transf_1"/>
    <property type="match status" value="1"/>
</dbReference>
<dbReference type="Proteomes" id="UP001149009">
    <property type="component" value="Unassembled WGS sequence"/>
</dbReference>
<gene>
    <name evidence="5" type="ORF">NYR54_18650</name>
</gene>
<accession>A0A9X2XBD6</accession>
<proteinExistence type="predicted"/>
<dbReference type="AlphaFoldDB" id="A0A9X2XBD6"/>
<dbReference type="Pfam" id="PF13439">
    <property type="entry name" value="Glyco_transf_4"/>
    <property type="match status" value="1"/>
</dbReference>
<dbReference type="InterPro" id="IPR028098">
    <property type="entry name" value="Glyco_trans_4-like_N"/>
</dbReference>
<dbReference type="SUPFAM" id="SSF53756">
    <property type="entry name" value="UDP-Glycosyltransferase/glycogen phosphorylase"/>
    <property type="match status" value="1"/>
</dbReference>
<keyword evidence="1" id="KW-0328">Glycosyltransferase</keyword>
<evidence type="ECO:0000259" key="4">
    <source>
        <dbReference type="Pfam" id="PF13439"/>
    </source>
</evidence>
<evidence type="ECO:0000313" key="6">
    <source>
        <dbReference type="Proteomes" id="UP001149009"/>
    </source>
</evidence>
<dbReference type="EMBL" id="JAODNV010000035">
    <property type="protein sequence ID" value="MCT8992268.1"/>
    <property type="molecule type" value="Genomic_DNA"/>
</dbReference>
<evidence type="ECO:0000313" key="5">
    <source>
        <dbReference type="EMBL" id="MCT8992268.1"/>
    </source>
</evidence>
<protein>
    <submittedName>
        <fullName evidence="5">Glycosyltransferase</fullName>
    </submittedName>
</protein>
<dbReference type="GO" id="GO:0016757">
    <property type="term" value="F:glycosyltransferase activity"/>
    <property type="evidence" value="ECO:0007669"/>
    <property type="project" value="UniProtKB-KW"/>
</dbReference>
<dbReference type="CDD" id="cd03811">
    <property type="entry name" value="GT4_GT28_WabH-like"/>
    <property type="match status" value="1"/>
</dbReference>
<evidence type="ECO:0000259" key="3">
    <source>
        <dbReference type="Pfam" id="PF00534"/>
    </source>
</evidence>
<organism evidence="5 6">
    <name type="scientific">Chelativorans petroleitrophicus</name>
    <dbReference type="NCBI Taxonomy" id="2975484"/>
    <lineage>
        <taxon>Bacteria</taxon>
        <taxon>Pseudomonadati</taxon>
        <taxon>Pseudomonadota</taxon>
        <taxon>Alphaproteobacteria</taxon>
        <taxon>Hyphomicrobiales</taxon>
        <taxon>Phyllobacteriaceae</taxon>
        <taxon>Chelativorans</taxon>
    </lineage>
</organism>
<dbReference type="Gene3D" id="3.40.50.2000">
    <property type="entry name" value="Glycogen Phosphorylase B"/>
    <property type="match status" value="2"/>
</dbReference>
<dbReference type="PANTHER" id="PTHR12526">
    <property type="entry name" value="GLYCOSYLTRANSFERASE"/>
    <property type="match status" value="1"/>
</dbReference>
<evidence type="ECO:0000256" key="2">
    <source>
        <dbReference type="ARBA" id="ARBA00022679"/>
    </source>
</evidence>
<evidence type="ECO:0000256" key="1">
    <source>
        <dbReference type="ARBA" id="ARBA00022676"/>
    </source>
</evidence>